<dbReference type="EMBL" id="GGEC01004187">
    <property type="protein sequence ID" value="MBW84670.1"/>
    <property type="molecule type" value="Transcribed_RNA"/>
</dbReference>
<keyword evidence="1" id="KW-0812">Transmembrane</keyword>
<reference evidence="2" key="1">
    <citation type="submission" date="2018-02" db="EMBL/GenBank/DDBJ databases">
        <title>Rhizophora mucronata_Transcriptome.</title>
        <authorList>
            <person name="Meera S.P."/>
            <person name="Sreeshan A."/>
            <person name="Augustine A."/>
        </authorList>
    </citation>
    <scope>NUCLEOTIDE SEQUENCE</scope>
    <source>
        <tissue evidence="2">Leaf</tissue>
    </source>
</reference>
<protein>
    <submittedName>
        <fullName evidence="2">Uncharacterized protein</fullName>
    </submittedName>
</protein>
<keyword evidence="1" id="KW-1133">Transmembrane helix</keyword>
<name>A0A2P2ITX8_RHIMU</name>
<proteinExistence type="predicted"/>
<organism evidence="2">
    <name type="scientific">Rhizophora mucronata</name>
    <name type="common">Asiatic mangrove</name>
    <dbReference type="NCBI Taxonomy" id="61149"/>
    <lineage>
        <taxon>Eukaryota</taxon>
        <taxon>Viridiplantae</taxon>
        <taxon>Streptophyta</taxon>
        <taxon>Embryophyta</taxon>
        <taxon>Tracheophyta</taxon>
        <taxon>Spermatophyta</taxon>
        <taxon>Magnoliopsida</taxon>
        <taxon>eudicotyledons</taxon>
        <taxon>Gunneridae</taxon>
        <taxon>Pentapetalae</taxon>
        <taxon>rosids</taxon>
        <taxon>fabids</taxon>
        <taxon>Malpighiales</taxon>
        <taxon>Rhizophoraceae</taxon>
        <taxon>Rhizophora</taxon>
    </lineage>
</organism>
<evidence type="ECO:0000256" key="1">
    <source>
        <dbReference type="SAM" id="Phobius"/>
    </source>
</evidence>
<feature type="transmembrane region" description="Helical" evidence="1">
    <location>
        <begin position="14"/>
        <end position="36"/>
    </location>
</feature>
<evidence type="ECO:0000313" key="2">
    <source>
        <dbReference type="EMBL" id="MBW84670.1"/>
    </source>
</evidence>
<accession>A0A2P2ITX8</accession>
<sequence>MCVSVSVHNFPCHVSVLIFLRMGYHGVLLCLGLCFIEINANEVRKFVIQPAPWNQTQRVILAENYP</sequence>
<dbReference type="AlphaFoldDB" id="A0A2P2ITX8"/>
<keyword evidence="1" id="KW-0472">Membrane</keyword>